<dbReference type="EMBL" id="JACYXZ010000002">
    <property type="protein sequence ID" value="MBD8869479.1"/>
    <property type="molecule type" value="Genomic_DNA"/>
</dbReference>
<dbReference type="GO" id="GO:0005829">
    <property type="term" value="C:cytosol"/>
    <property type="evidence" value="ECO:0007669"/>
    <property type="project" value="TreeGrafter"/>
</dbReference>
<accession>A0A927K3J2</accession>
<protein>
    <submittedName>
        <fullName evidence="3">PPOX class F420-dependent oxidoreductase</fullName>
    </submittedName>
</protein>
<dbReference type="PANTHER" id="PTHR35176">
    <property type="entry name" value="HEME OXYGENASE HI_0854-RELATED"/>
    <property type="match status" value="1"/>
</dbReference>
<reference evidence="3" key="1">
    <citation type="submission" date="2020-09" db="EMBL/GenBank/DDBJ databases">
        <title>Nocardioides sp. strain MJB4 16S ribosomal RNA gene Genome sequencing and assembly.</title>
        <authorList>
            <person name="Kim I."/>
        </authorList>
    </citation>
    <scope>NUCLEOTIDE SEQUENCE</scope>
    <source>
        <strain evidence="3">MJB4</strain>
    </source>
</reference>
<dbReference type="GO" id="GO:0016627">
    <property type="term" value="F:oxidoreductase activity, acting on the CH-CH group of donors"/>
    <property type="evidence" value="ECO:0007669"/>
    <property type="project" value="TreeGrafter"/>
</dbReference>
<dbReference type="NCBIfam" id="TIGR03618">
    <property type="entry name" value="Rv1155_F420"/>
    <property type="match status" value="1"/>
</dbReference>
<keyword evidence="4" id="KW-1185">Reference proteome</keyword>
<dbReference type="AlphaFoldDB" id="A0A927K3J2"/>
<dbReference type="Pfam" id="PF01243">
    <property type="entry name" value="PNPOx_N"/>
    <property type="match status" value="1"/>
</dbReference>
<organism evidence="3 4">
    <name type="scientific">Nocardioides donggukensis</name>
    <dbReference type="NCBI Taxonomy" id="2774019"/>
    <lineage>
        <taxon>Bacteria</taxon>
        <taxon>Bacillati</taxon>
        <taxon>Actinomycetota</taxon>
        <taxon>Actinomycetes</taxon>
        <taxon>Propionibacteriales</taxon>
        <taxon>Nocardioidaceae</taxon>
        <taxon>Nocardioides</taxon>
    </lineage>
</organism>
<evidence type="ECO:0000256" key="1">
    <source>
        <dbReference type="ARBA" id="ARBA00023002"/>
    </source>
</evidence>
<dbReference type="Gene3D" id="2.30.110.10">
    <property type="entry name" value="Electron Transport, Fmn-binding Protein, Chain A"/>
    <property type="match status" value="1"/>
</dbReference>
<dbReference type="InterPro" id="IPR011576">
    <property type="entry name" value="Pyridox_Oxase_N"/>
</dbReference>
<dbReference type="SUPFAM" id="SSF50475">
    <property type="entry name" value="FMN-binding split barrel"/>
    <property type="match status" value="1"/>
</dbReference>
<evidence type="ECO:0000259" key="2">
    <source>
        <dbReference type="Pfam" id="PF01243"/>
    </source>
</evidence>
<dbReference type="PANTHER" id="PTHR35176:SF2">
    <property type="entry name" value="F420H(2)-DEPENDENT REDUCTASE RV1155"/>
    <property type="match status" value="1"/>
</dbReference>
<proteinExistence type="predicted"/>
<dbReference type="InterPro" id="IPR012349">
    <property type="entry name" value="Split_barrel_FMN-bd"/>
</dbReference>
<dbReference type="RefSeq" id="WP_192142198.1">
    <property type="nucleotide sequence ID" value="NZ_JACYXZ010000002.1"/>
</dbReference>
<keyword evidence="1" id="KW-0560">Oxidoreductase</keyword>
<evidence type="ECO:0000313" key="3">
    <source>
        <dbReference type="EMBL" id="MBD8869479.1"/>
    </source>
</evidence>
<evidence type="ECO:0000313" key="4">
    <source>
        <dbReference type="Proteomes" id="UP000616839"/>
    </source>
</evidence>
<comment type="caution">
    <text evidence="3">The sequence shown here is derived from an EMBL/GenBank/DDBJ whole genome shotgun (WGS) entry which is preliminary data.</text>
</comment>
<gene>
    <name evidence="3" type="ORF">IE331_07570</name>
</gene>
<dbReference type="InterPro" id="IPR052019">
    <property type="entry name" value="F420H2_bilvrd_red/Heme_oxyg"/>
</dbReference>
<dbReference type="GO" id="GO:0070967">
    <property type="term" value="F:coenzyme F420 binding"/>
    <property type="evidence" value="ECO:0007669"/>
    <property type="project" value="TreeGrafter"/>
</dbReference>
<sequence>MDTTDAIAWARSRKHAVLVTIRADGRPQTSDVLYGLDGDTFLISVTDDRAKTANMRRDPRVVLHVSEPSSWSYLSLDGTVELTEVTTTPGDAASDALCAYYEATAGHPHPDWDEYRATMVAEGRLVARFTPRAAVGQTH</sequence>
<feature type="domain" description="Pyridoxamine 5'-phosphate oxidase N-terminal" evidence="2">
    <location>
        <begin position="11"/>
        <end position="118"/>
    </location>
</feature>
<name>A0A927K3J2_9ACTN</name>
<dbReference type="Proteomes" id="UP000616839">
    <property type="component" value="Unassembled WGS sequence"/>
</dbReference>
<dbReference type="InterPro" id="IPR019920">
    <property type="entry name" value="F420-binding_dom_put"/>
</dbReference>